<proteinExistence type="inferred from homology"/>
<keyword evidence="2" id="KW-0186">Copper</keyword>
<keyword evidence="3" id="KW-1015">Disulfide bond</keyword>
<dbReference type="PROSITE" id="PS51318">
    <property type="entry name" value="TAT"/>
    <property type="match status" value="1"/>
</dbReference>
<sequence>MRRCAEFPRRQMLAGLLAATASPAGAWQPFAGAIPDVPLLDQSRRRWRFRSEVLAQRPAVAVELVYTGCTTICPISTRIMAEARGALDSRERAGLRCISLSLDPATDTPERLRSYAEAVGATEAAEAGDWLFLTGAQTDVTTVLRAFRRQFGRPEDHAPVFFVGDGRVPRLAQLFALPPPEELTAAMGTALRGAIPKG</sequence>
<keyword evidence="6" id="KW-1185">Reference proteome</keyword>
<dbReference type="PANTHER" id="PTHR12151">
    <property type="entry name" value="ELECTRON TRANSPORT PROTIN SCO1/SENC FAMILY MEMBER"/>
    <property type="match status" value="1"/>
</dbReference>
<comment type="similarity">
    <text evidence="1">Belongs to the SCO1/2 family.</text>
</comment>
<dbReference type="RefSeq" id="WP_184521115.1">
    <property type="nucleotide sequence ID" value="NZ_JACIJD010000026.1"/>
</dbReference>
<dbReference type="InterPro" id="IPR003782">
    <property type="entry name" value="SCO1/SenC"/>
</dbReference>
<keyword evidence="4" id="KW-0732">Signal</keyword>
<dbReference type="EMBL" id="JACIJD010000026">
    <property type="protein sequence ID" value="MBB5695962.1"/>
    <property type="molecule type" value="Genomic_DNA"/>
</dbReference>
<dbReference type="AlphaFoldDB" id="A0A840YLH3"/>
<dbReference type="CDD" id="cd02968">
    <property type="entry name" value="SCO"/>
    <property type="match status" value="1"/>
</dbReference>
<dbReference type="GO" id="GO:0046872">
    <property type="term" value="F:metal ion binding"/>
    <property type="evidence" value="ECO:0007669"/>
    <property type="project" value="UniProtKB-KW"/>
</dbReference>
<dbReference type="SUPFAM" id="SSF52833">
    <property type="entry name" value="Thioredoxin-like"/>
    <property type="match status" value="1"/>
</dbReference>
<evidence type="ECO:0000256" key="4">
    <source>
        <dbReference type="SAM" id="SignalP"/>
    </source>
</evidence>
<gene>
    <name evidence="5" type="ORF">FHS87_004030</name>
</gene>
<dbReference type="Pfam" id="PF02630">
    <property type="entry name" value="SCO1-SenC"/>
    <property type="match status" value="1"/>
</dbReference>
<feature type="disulfide bond" description="Redox-active" evidence="3">
    <location>
        <begin position="69"/>
        <end position="73"/>
    </location>
</feature>
<dbReference type="InterPro" id="IPR036249">
    <property type="entry name" value="Thioredoxin-like_sf"/>
</dbReference>
<evidence type="ECO:0000256" key="1">
    <source>
        <dbReference type="ARBA" id="ARBA00010996"/>
    </source>
</evidence>
<dbReference type="PANTHER" id="PTHR12151:SF25">
    <property type="entry name" value="LINALOOL DEHYDRATASE_ISOMERASE DOMAIN-CONTAINING PROTEIN"/>
    <property type="match status" value="1"/>
</dbReference>
<keyword evidence="2" id="KW-0479">Metal-binding</keyword>
<protein>
    <submittedName>
        <fullName evidence="5">Protein SCO1/2</fullName>
    </submittedName>
</protein>
<accession>A0A840YLH3</accession>
<dbReference type="Gene3D" id="3.40.30.10">
    <property type="entry name" value="Glutaredoxin"/>
    <property type="match status" value="1"/>
</dbReference>
<evidence type="ECO:0000256" key="2">
    <source>
        <dbReference type="PIRSR" id="PIRSR603782-1"/>
    </source>
</evidence>
<feature type="binding site" evidence="2">
    <location>
        <position position="73"/>
    </location>
    <ligand>
        <name>Cu cation</name>
        <dbReference type="ChEBI" id="CHEBI:23378"/>
    </ligand>
</feature>
<feature type="signal peptide" evidence="4">
    <location>
        <begin position="1"/>
        <end position="26"/>
    </location>
</feature>
<evidence type="ECO:0000313" key="6">
    <source>
        <dbReference type="Proteomes" id="UP000580654"/>
    </source>
</evidence>
<dbReference type="Proteomes" id="UP000580654">
    <property type="component" value="Unassembled WGS sequence"/>
</dbReference>
<feature type="binding site" evidence="2">
    <location>
        <position position="69"/>
    </location>
    <ligand>
        <name>Cu cation</name>
        <dbReference type="ChEBI" id="CHEBI:23378"/>
    </ligand>
</feature>
<name>A0A840YLH3_9PROT</name>
<reference evidence="5 6" key="1">
    <citation type="submission" date="2020-08" db="EMBL/GenBank/DDBJ databases">
        <title>Genomic Encyclopedia of Type Strains, Phase IV (KMG-IV): sequencing the most valuable type-strain genomes for metagenomic binning, comparative biology and taxonomic classification.</title>
        <authorList>
            <person name="Goeker M."/>
        </authorList>
    </citation>
    <scope>NUCLEOTIDE SEQUENCE [LARGE SCALE GENOMIC DNA]</scope>
    <source>
        <strain evidence="5 6">DSM 25622</strain>
    </source>
</reference>
<feature type="chain" id="PRO_5032452754" evidence="4">
    <location>
        <begin position="27"/>
        <end position="198"/>
    </location>
</feature>
<evidence type="ECO:0000313" key="5">
    <source>
        <dbReference type="EMBL" id="MBB5695962.1"/>
    </source>
</evidence>
<comment type="caution">
    <text evidence="5">The sequence shown here is derived from an EMBL/GenBank/DDBJ whole genome shotgun (WGS) entry which is preliminary data.</text>
</comment>
<dbReference type="InterPro" id="IPR006311">
    <property type="entry name" value="TAT_signal"/>
</dbReference>
<organism evidence="5 6">
    <name type="scientific">Muricoccus pecuniae</name>
    <dbReference type="NCBI Taxonomy" id="693023"/>
    <lineage>
        <taxon>Bacteria</taxon>
        <taxon>Pseudomonadati</taxon>
        <taxon>Pseudomonadota</taxon>
        <taxon>Alphaproteobacteria</taxon>
        <taxon>Acetobacterales</taxon>
        <taxon>Roseomonadaceae</taxon>
        <taxon>Muricoccus</taxon>
    </lineage>
</organism>
<evidence type="ECO:0000256" key="3">
    <source>
        <dbReference type="PIRSR" id="PIRSR603782-2"/>
    </source>
</evidence>